<dbReference type="Proteomes" id="UP000234331">
    <property type="component" value="Unassembled WGS sequence"/>
</dbReference>
<dbReference type="EMBL" id="FZMO01000512">
    <property type="protein sequence ID" value="SNQ50907.1"/>
    <property type="molecule type" value="Genomic_DNA"/>
</dbReference>
<dbReference type="Pfam" id="PF21597">
    <property type="entry name" value="TetR_C_43"/>
    <property type="match status" value="1"/>
</dbReference>
<dbReference type="InterPro" id="IPR036271">
    <property type="entry name" value="Tet_transcr_reg_TetR-rel_C_sf"/>
</dbReference>
<sequence>MSPESNPIQDRDAGRRARRVDAARNRAALVATARRLFDERGVDVPLDEIAKIAGLANATLYRHFPTRAELIVAVYATELEDLRQASDDLLDRPDPGQALAAWLRLFAHHLATKRELALALPDGSERGALFSSWHATMQDAAAQLLNRARSAGAVRGDVSTPDILALVSGIALTGLPNSRLDTLLDLVRDGWASSARALPGG</sequence>
<feature type="domain" description="HTH tetR-type" evidence="5">
    <location>
        <begin position="23"/>
        <end position="82"/>
    </location>
</feature>
<dbReference type="InterPro" id="IPR001647">
    <property type="entry name" value="HTH_TetR"/>
</dbReference>
<dbReference type="PRINTS" id="PR00455">
    <property type="entry name" value="HTHTETR"/>
</dbReference>
<dbReference type="AlphaFoldDB" id="A0A2I2KZ27"/>
<gene>
    <name evidence="6" type="ORF">FRACA_560025</name>
</gene>
<dbReference type="InterPro" id="IPR009057">
    <property type="entry name" value="Homeodomain-like_sf"/>
</dbReference>
<dbReference type="Pfam" id="PF00440">
    <property type="entry name" value="TetR_N"/>
    <property type="match status" value="1"/>
</dbReference>
<protein>
    <submittedName>
        <fullName evidence="6">Putative tetR-family transcriptional regulator</fullName>
    </submittedName>
</protein>
<evidence type="ECO:0000256" key="4">
    <source>
        <dbReference type="PROSITE-ProRule" id="PRU00335"/>
    </source>
</evidence>
<dbReference type="GO" id="GO:0000976">
    <property type="term" value="F:transcription cis-regulatory region binding"/>
    <property type="evidence" value="ECO:0007669"/>
    <property type="project" value="TreeGrafter"/>
</dbReference>
<evidence type="ECO:0000256" key="2">
    <source>
        <dbReference type="ARBA" id="ARBA00023125"/>
    </source>
</evidence>
<dbReference type="InterPro" id="IPR050109">
    <property type="entry name" value="HTH-type_TetR-like_transc_reg"/>
</dbReference>
<evidence type="ECO:0000259" key="5">
    <source>
        <dbReference type="PROSITE" id="PS50977"/>
    </source>
</evidence>
<keyword evidence="2 4" id="KW-0238">DNA-binding</keyword>
<name>A0A2I2KZ27_9ACTN</name>
<dbReference type="SUPFAM" id="SSF46689">
    <property type="entry name" value="Homeodomain-like"/>
    <property type="match status" value="1"/>
</dbReference>
<keyword evidence="1" id="KW-0805">Transcription regulation</keyword>
<dbReference type="OrthoDB" id="9795011at2"/>
<dbReference type="InterPro" id="IPR049445">
    <property type="entry name" value="TetR_SbtR-like_C"/>
</dbReference>
<proteinExistence type="predicted"/>
<evidence type="ECO:0000313" key="7">
    <source>
        <dbReference type="Proteomes" id="UP000234331"/>
    </source>
</evidence>
<evidence type="ECO:0000256" key="1">
    <source>
        <dbReference type="ARBA" id="ARBA00023015"/>
    </source>
</evidence>
<evidence type="ECO:0000256" key="3">
    <source>
        <dbReference type="ARBA" id="ARBA00023163"/>
    </source>
</evidence>
<dbReference type="GO" id="GO:0003700">
    <property type="term" value="F:DNA-binding transcription factor activity"/>
    <property type="evidence" value="ECO:0007669"/>
    <property type="project" value="TreeGrafter"/>
</dbReference>
<dbReference type="PROSITE" id="PS50977">
    <property type="entry name" value="HTH_TETR_2"/>
    <property type="match status" value="1"/>
</dbReference>
<dbReference type="RefSeq" id="WP_101834483.1">
    <property type="nucleotide sequence ID" value="NZ_FZMO01000512.1"/>
</dbReference>
<dbReference type="SUPFAM" id="SSF48498">
    <property type="entry name" value="Tetracyclin repressor-like, C-terminal domain"/>
    <property type="match status" value="1"/>
</dbReference>
<keyword evidence="3" id="KW-0804">Transcription</keyword>
<dbReference type="Gene3D" id="1.10.357.10">
    <property type="entry name" value="Tetracycline Repressor, domain 2"/>
    <property type="match status" value="1"/>
</dbReference>
<evidence type="ECO:0000313" key="6">
    <source>
        <dbReference type="EMBL" id="SNQ50907.1"/>
    </source>
</evidence>
<feature type="DNA-binding region" description="H-T-H motif" evidence="4">
    <location>
        <begin position="45"/>
        <end position="64"/>
    </location>
</feature>
<dbReference type="PANTHER" id="PTHR30055:SF234">
    <property type="entry name" value="HTH-TYPE TRANSCRIPTIONAL REGULATOR BETI"/>
    <property type="match status" value="1"/>
</dbReference>
<dbReference type="PANTHER" id="PTHR30055">
    <property type="entry name" value="HTH-TYPE TRANSCRIPTIONAL REGULATOR RUTR"/>
    <property type="match status" value="1"/>
</dbReference>
<organism evidence="6 7">
    <name type="scientific">Frankia canadensis</name>
    <dbReference type="NCBI Taxonomy" id="1836972"/>
    <lineage>
        <taxon>Bacteria</taxon>
        <taxon>Bacillati</taxon>
        <taxon>Actinomycetota</taxon>
        <taxon>Actinomycetes</taxon>
        <taxon>Frankiales</taxon>
        <taxon>Frankiaceae</taxon>
        <taxon>Frankia</taxon>
    </lineage>
</organism>
<keyword evidence="7" id="KW-1185">Reference proteome</keyword>
<reference evidence="6 7" key="1">
    <citation type="submission" date="2017-06" db="EMBL/GenBank/DDBJ databases">
        <authorList>
            <person name="Kim H.J."/>
            <person name="Triplett B.A."/>
        </authorList>
    </citation>
    <scope>NUCLEOTIDE SEQUENCE [LARGE SCALE GENOMIC DNA]</scope>
    <source>
        <strain evidence="6">FRACA_ARgP5</strain>
    </source>
</reference>
<accession>A0A2I2KZ27</accession>